<organism evidence="2 3">
    <name type="scientific">Cryptosporangium phraense</name>
    <dbReference type="NCBI Taxonomy" id="2593070"/>
    <lineage>
        <taxon>Bacteria</taxon>
        <taxon>Bacillati</taxon>
        <taxon>Actinomycetota</taxon>
        <taxon>Actinomycetes</taxon>
        <taxon>Cryptosporangiales</taxon>
        <taxon>Cryptosporangiaceae</taxon>
        <taxon>Cryptosporangium</taxon>
    </lineage>
</organism>
<dbReference type="EMBL" id="VIRS01000005">
    <property type="protein sequence ID" value="TQS45351.1"/>
    <property type="molecule type" value="Genomic_DNA"/>
</dbReference>
<dbReference type="AlphaFoldDB" id="A0A545AVQ1"/>
<feature type="region of interest" description="Disordered" evidence="1">
    <location>
        <begin position="1"/>
        <end position="26"/>
    </location>
</feature>
<reference evidence="2 3" key="1">
    <citation type="submission" date="2019-07" db="EMBL/GenBank/DDBJ databases">
        <title>Cryptosporangium phraense sp. nov., isolated from plant litter.</title>
        <authorList>
            <person name="Suriyachadkun C."/>
        </authorList>
    </citation>
    <scope>NUCLEOTIDE SEQUENCE [LARGE SCALE GENOMIC DNA]</scope>
    <source>
        <strain evidence="2 3">A-T 5661</strain>
    </source>
</reference>
<gene>
    <name evidence="2" type="ORF">FL583_09700</name>
</gene>
<sequence length="87" mass="8876">MATTSATSSTGLITTTATATGTSPTRPAISAIALWTRPITESVPRDARSMSSVNASASNASSRTAVVTAKSSRSTSRSIRGLSPFWA</sequence>
<accession>A0A545AVQ1</accession>
<dbReference type="InParanoid" id="A0A545AVQ1"/>
<evidence type="ECO:0000313" key="2">
    <source>
        <dbReference type="EMBL" id="TQS45351.1"/>
    </source>
</evidence>
<comment type="caution">
    <text evidence="2">The sequence shown here is derived from an EMBL/GenBank/DDBJ whole genome shotgun (WGS) entry which is preliminary data.</text>
</comment>
<protein>
    <submittedName>
        <fullName evidence="2">Uncharacterized protein</fullName>
    </submittedName>
</protein>
<keyword evidence="3" id="KW-1185">Reference proteome</keyword>
<evidence type="ECO:0000256" key="1">
    <source>
        <dbReference type="SAM" id="MobiDB-lite"/>
    </source>
</evidence>
<evidence type="ECO:0000313" key="3">
    <source>
        <dbReference type="Proteomes" id="UP000317982"/>
    </source>
</evidence>
<feature type="compositionally biased region" description="Low complexity" evidence="1">
    <location>
        <begin position="49"/>
        <end position="69"/>
    </location>
</feature>
<feature type="compositionally biased region" description="Low complexity" evidence="1">
    <location>
        <begin position="1"/>
        <end position="25"/>
    </location>
</feature>
<feature type="region of interest" description="Disordered" evidence="1">
    <location>
        <begin position="43"/>
        <end position="87"/>
    </location>
</feature>
<proteinExistence type="predicted"/>
<name>A0A545AVQ1_9ACTN</name>
<dbReference type="Proteomes" id="UP000317982">
    <property type="component" value="Unassembled WGS sequence"/>
</dbReference>